<protein>
    <submittedName>
        <fullName evidence="2">Glycerophosphodiester phosphodiesterase</fullName>
    </submittedName>
</protein>
<evidence type="ECO:0000313" key="2">
    <source>
        <dbReference type="EMBL" id="MFD1673813.1"/>
    </source>
</evidence>
<gene>
    <name evidence="2" type="ORF">ACFSB2_03700</name>
</gene>
<dbReference type="InterPro" id="IPR030395">
    <property type="entry name" value="GP_PDE_dom"/>
</dbReference>
<keyword evidence="3" id="KW-1185">Reference proteome</keyword>
<evidence type="ECO:0000259" key="1">
    <source>
        <dbReference type="PROSITE" id="PS51704"/>
    </source>
</evidence>
<dbReference type="EMBL" id="JBHUCX010000013">
    <property type="protein sequence ID" value="MFD1673813.1"/>
    <property type="molecule type" value="Genomic_DNA"/>
</dbReference>
<feature type="domain" description="GP-PDE" evidence="1">
    <location>
        <begin position="2"/>
        <end position="237"/>
    </location>
</feature>
<reference evidence="3" key="1">
    <citation type="journal article" date="2019" name="Int. J. Syst. Evol. Microbiol.">
        <title>The Global Catalogue of Microorganisms (GCM) 10K type strain sequencing project: providing services to taxonomists for standard genome sequencing and annotation.</title>
        <authorList>
            <consortium name="The Broad Institute Genomics Platform"/>
            <consortium name="The Broad Institute Genome Sequencing Center for Infectious Disease"/>
            <person name="Wu L."/>
            <person name="Ma J."/>
        </authorList>
    </citation>
    <scope>NUCLEOTIDE SEQUENCE [LARGE SCALE GENOMIC DNA]</scope>
    <source>
        <strain evidence="3">CGMCC 1.12286</strain>
    </source>
</reference>
<dbReference type="SUPFAM" id="SSF51695">
    <property type="entry name" value="PLC-like phosphodiesterases"/>
    <property type="match status" value="1"/>
</dbReference>
<organism evidence="2 3">
    <name type="scientific">Alicyclobacillus fodiniaquatilis</name>
    <dbReference type="NCBI Taxonomy" id="1661150"/>
    <lineage>
        <taxon>Bacteria</taxon>
        <taxon>Bacillati</taxon>
        <taxon>Bacillota</taxon>
        <taxon>Bacilli</taxon>
        <taxon>Bacillales</taxon>
        <taxon>Alicyclobacillaceae</taxon>
        <taxon>Alicyclobacillus</taxon>
    </lineage>
</organism>
<dbReference type="PROSITE" id="PS50007">
    <property type="entry name" value="PIPLC_X_DOMAIN"/>
    <property type="match status" value="1"/>
</dbReference>
<sequence>MTLINAHRGDPIGYRENTMEAFQSAIALGADMIELDVKPSRDGKAVILHDDTLTRLWNIPHRVRDLSYDEIRRLSDTKDGHIPLFEEVLNATSTSVMVDFTEVDTVDCIVETINRMQALERCLIVTGNIPALRDVRRQLPEATLGLTWNDAFIPSDELIAELSIAYFNPDWRLLERGFTAADSHPPYDGQEAVDFFHKQNIRVSCWTVDKEADMAFVKSLGVDAITTNDTRKLLEVLHHDR</sequence>
<name>A0ABW4JD21_9BACL</name>
<proteinExistence type="predicted"/>
<dbReference type="PANTHER" id="PTHR46211">
    <property type="entry name" value="GLYCEROPHOSPHORYL DIESTER PHOSPHODIESTERASE"/>
    <property type="match status" value="1"/>
</dbReference>
<dbReference type="RefSeq" id="WP_377941361.1">
    <property type="nucleotide sequence ID" value="NZ_JBHUCX010000013.1"/>
</dbReference>
<accession>A0ABW4JD21</accession>
<dbReference type="PANTHER" id="PTHR46211:SF1">
    <property type="entry name" value="GLYCEROPHOSPHODIESTER PHOSPHODIESTERASE, CYTOPLASMIC"/>
    <property type="match status" value="1"/>
</dbReference>
<dbReference type="Proteomes" id="UP001597079">
    <property type="component" value="Unassembled WGS sequence"/>
</dbReference>
<evidence type="ECO:0000313" key="3">
    <source>
        <dbReference type="Proteomes" id="UP001597079"/>
    </source>
</evidence>
<comment type="caution">
    <text evidence="2">The sequence shown here is derived from an EMBL/GenBank/DDBJ whole genome shotgun (WGS) entry which is preliminary data.</text>
</comment>
<dbReference type="Pfam" id="PF03009">
    <property type="entry name" value="GDPD"/>
    <property type="match status" value="1"/>
</dbReference>
<dbReference type="Gene3D" id="3.20.20.190">
    <property type="entry name" value="Phosphatidylinositol (PI) phosphodiesterase"/>
    <property type="match status" value="1"/>
</dbReference>
<dbReference type="InterPro" id="IPR017946">
    <property type="entry name" value="PLC-like_Pdiesterase_TIM-brl"/>
</dbReference>
<dbReference type="PROSITE" id="PS51704">
    <property type="entry name" value="GP_PDE"/>
    <property type="match status" value="1"/>
</dbReference>